<dbReference type="EMBL" id="CP035503">
    <property type="protein sequence ID" value="QDL38912.1"/>
    <property type="molecule type" value="Genomic_DNA"/>
</dbReference>
<dbReference type="RefSeq" id="WP_142820349.1">
    <property type="nucleotide sequence ID" value="NZ_CP035503.1"/>
</dbReference>
<keyword evidence="4" id="KW-1185">Reference proteome</keyword>
<proteinExistence type="predicted"/>
<evidence type="ECO:0000313" key="3">
    <source>
        <dbReference type="EMBL" id="QDL38912.1"/>
    </source>
</evidence>
<name>A0A515DER8_9BURK</name>
<feature type="chain" id="PRO_5021995076" evidence="1">
    <location>
        <begin position="21"/>
        <end position="389"/>
    </location>
</feature>
<reference evidence="3 4" key="1">
    <citation type="submission" date="2019-01" db="EMBL/GenBank/DDBJ databases">
        <title>Genomic insights into a novel species Rhodoferax sp.</title>
        <authorList>
            <person name="Jin L."/>
        </authorList>
    </citation>
    <scope>NUCLEOTIDE SEQUENCE [LARGE SCALE GENOMIC DNA]</scope>
    <source>
        <strain evidence="3 4">CHu59-6-5</strain>
    </source>
</reference>
<protein>
    <submittedName>
        <fullName evidence="3">DUF4382 domain-containing protein</fullName>
    </submittedName>
</protein>
<dbReference type="InterPro" id="IPR025491">
    <property type="entry name" value="DUF4382"/>
</dbReference>
<feature type="domain" description="DUF4382" evidence="2">
    <location>
        <begin position="33"/>
        <end position="186"/>
    </location>
</feature>
<dbReference type="Pfam" id="PF13620">
    <property type="entry name" value="CarboxypepD_reg"/>
    <property type="match status" value="1"/>
</dbReference>
<evidence type="ECO:0000313" key="4">
    <source>
        <dbReference type="Proteomes" id="UP000316798"/>
    </source>
</evidence>
<accession>A0A515DER8</accession>
<gene>
    <name evidence="3" type="ORF">EUB48_17655</name>
</gene>
<sequence>MKLFRNLKLALGGFLVAGLAACGGGGGGSAAGTGTLNMSLTDAPACGYDAVNVTIQKIRVNQSSSAGDTDAGWSEIVLNPALRVNLLTLTNGVLANLGQTPLPAGKYTQLRLVLADNTGAAPLANSVVPTGGTEVALKTPSGQQTGLKANIDIDIAANKMADFVLDFDACKSVVVAGNSGQYLLKPVVSVIPHYVSGVTGFVGSALLTNGNASVSLQQGGAIVKATSPDSTGKFLLQPVAPGSYSLVLTAPGFTTEVVTNVVVTTDTVTSLNASGTPLNPPASAVGTVKGTAPLDTLVRVLQPLTGGTPVEVAGRFVDGITGAYSYSLAVNAPLVAPFVAMPNSLVFAADTAAAGKYTLDASLSGFADKTATLGALASGATITTNFTFP</sequence>
<dbReference type="SUPFAM" id="SSF49464">
    <property type="entry name" value="Carboxypeptidase regulatory domain-like"/>
    <property type="match status" value="1"/>
</dbReference>
<dbReference type="InterPro" id="IPR008969">
    <property type="entry name" value="CarboxyPept-like_regulatory"/>
</dbReference>
<dbReference type="Gene3D" id="2.60.40.1120">
    <property type="entry name" value="Carboxypeptidase-like, regulatory domain"/>
    <property type="match status" value="1"/>
</dbReference>
<feature type="signal peptide" evidence="1">
    <location>
        <begin position="1"/>
        <end position="20"/>
    </location>
</feature>
<dbReference type="AlphaFoldDB" id="A0A515DER8"/>
<organism evidence="3 4">
    <name type="scientific">Rhodoferax sediminis</name>
    <dbReference type="NCBI Taxonomy" id="2509614"/>
    <lineage>
        <taxon>Bacteria</taxon>
        <taxon>Pseudomonadati</taxon>
        <taxon>Pseudomonadota</taxon>
        <taxon>Betaproteobacteria</taxon>
        <taxon>Burkholderiales</taxon>
        <taxon>Comamonadaceae</taxon>
        <taxon>Rhodoferax</taxon>
    </lineage>
</organism>
<evidence type="ECO:0000256" key="1">
    <source>
        <dbReference type="SAM" id="SignalP"/>
    </source>
</evidence>
<dbReference type="OrthoDB" id="2111471at2"/>
<dbReference type="Proteomes" id="UP000316798">
    <property type="component" value="Chromosome"/>
</dbReference>
<dbReference type="Pfam" id="PF14321">
    <property type="entry name" value="DUF4382"/>
    <property type="match status" value="1"/>
</dbReference>
<dbReference type="KEGG" id="rhf:EUB48_17655"/>
<dbReference type="PROSITE" id="PS51257">
    <property type="entry name" value="PROKAR_LIPOPROTEIN"/>
    <property type="match status" value="1"/>
</dbReference>
<keyword evidence="1" id="KW-0732">Signal</keyword>
<evidence type="ECO:0000259" key="2">
    <source>
        <dbReference type="Pfam" id="PF14321"/>
    </source>
</evidence>